<dbReference type="Proteomes" id="UP000499080">
    <property type="component" value="Unassembled WGS sequence"/>
</dbReference>
<keyword evidence="2" id="KW-1185">Reference proteome</keyword>
<proteinExistence type="predicted"/>
<accession>A0A4Y2KTL9</accession>
<sequence>MATSWSERMDAHAPTEPIDDAAVCANFRKQDNQIEGLTNRISAVSRSEIYLSHDVATHHGLLKNMGQWQQELELLKEQVSELCCPVVNCAYHNINVIKNQVKRPLSQISEEADNSKNQVTSELLIPAKMRCLLPKLMKYSGKEENMLSIN</sequence>
<dbReference type="AlphaFoldDB" id="A0A4Y2KTL9"/>
<protein>
    <submittedName>
        <fullName evidence="1">Uncharacterized protein</fullName>
    </submittedName>
</protein>
<organism evidence="1 2">
    <name type="scientific">Araneus ventricosus</name>
    <name type="common">Orbweaver spider</name>
    <name type="synonym">Epeira ventricosa</name>
    <dbReference type="NCBI Taxonomy" id="182803"/>
    <lineage>
        <taxon>Eukaryota</taxon>
        <taxon>Metazoa</taxon>
        <taxon>Ecdysozoa</taxon>
        <taxon>Arthropoda</taxon>
        <taxon>Chelicerata</taxon>
        <taxon>Arachnida</taxon>
        <taxon>Araneae</taxon>
        <taxon>Araneomorphae</taxon>
        <taxon>Entelegynae</taxon>
        <taxon>Araneoidea</taxon>
        <taxon>Araneidae</taxon>
        <taxon>Araneus</taxon>
    </lineage>
</organism>
<reference evidence="1 2" key="1">
    <citation type="journal article" date="2019" name="Sci. Rep.">
        <title>Orb-weaving spider Araneus ventricosus genome elucidates the spidroin gene catalogue.</title>
        <authorList>
            <person name="Kono N."/>
            <person name="Nakamura H."/>
            <person name="Ohtoshi R."/>
            <person name="Moran D.A.P."/>
            <person name="Shinohara A."/>
            <person name="Yoshida Y."/>
            <person name="Fujiwara M."/>
            <person name="Mori M."/>
            <person name="Tomita M."/>
            <person name="Arakawa K."/>
        </authorList>
    </citation>
    <scope>NUCLEOTIDE SEQUENCE [LARGE SCALE GENOMIC DNA]</scope>
</reference>
<dbReference type="EMBL" id="BGPR01196329">
    <property type="protein sequence ID" value="GBN05628.1"/>
    <property type="molecule type" value="Genomic_DNA"/>
</dbReference>
<evidence type="ECO:0000313" key="1">
    <source>
        <dbReference type="EMBL" id="GBN05628.1"/>
    </source>
</evidence>
<evidence type="ECO:0000313" key="2">
    <source>
        <dbReference type="Proteomes" id="UP000499080"/>
    </source>
</evidence>
<gene>
    <name evidence="1" type="ORF">AVEN_214325_1</name>
</gene>
<name>A0A4Y2KTL9_ARAVE</name>
<comment type="caution">
    <text evidence="1">The sequence shown here is derived from an EMBL/GenBank/DDBJ whole genome shotgun (WGS) entry which is preliminary data.</text>
</comment>